<dbReference type="PANTHER" id="PTHR43570:SF16">
    <property type="entry name" value="ALDEHYDE DEHYDROGENASE TYPE III, ISOFORM Q"/>
    <property type="match status" value="1"/>
</dbReference>
<comment type="similarity">
    <text evidence="1 4">Belongs to the aldehyde dehydrogenase family.</text>
</comment>
<dbReference type="Gene3D" id="3.40.605.10">
    <property type="entry name" value="Aldehyde Dehydrogenase, Chain A, domain 1"/>
    <property type="match status" value="1"/>
</dbReference>
<evidence type="ECO:0000256" key="6">
    <source>
        <dbReference type="SAM" id="SignalP"/>
    </source>
</evidence>
<evidence type="ECO:0000313" key="8">
    <source>
        <dbReference type="EMBL" id="KAK3251999.1"/>
    </source>
</evidence>
<keyword evidence="9" id="KW-1185">Reference proteome</keyword>
<evidence type="ECO:0000313" key="9">
    <source>
        <dbReference type="Proteomes" id="UP001190700"/>
    </source>
</evidence>
<dbReference type="SUPFAM" id="SSF53720">
    <property type="entry name" value="ALDH-like"/>
    <property type="match status" value="1"/>
</dbReference>
<keyword evidence="2 4" id="KW-0560">Oxidoreductase</keyword>
<reference evidence="8 9" key="1">
    <citation type="journal article" date="2015" name="Genome Biol. Evol.">
        <title>Comparative Genomics of a Bacterivorous Green Alga Reveals Evolutionary Causalities and Consequences of Phago-Mixotrophic Mode of Nutrition.</title>
        <authorList>
            <person name="Burns J.A."/>
            <person name="Paasch A."/>
            <person name="Narechania A."/>
            <person name="Kim E."/>
        </authorList>
    </citation>
    <scope>NUCLEOTIDE SEQUENCE [LARGE SCALE GENOMIC DNA]</scope>
    <source>
        <strain evidence="8 9">PLY_AMNH</strain>
    </source>
</reference>
<dbReference type="PANTHER" id="PTHR43570">
    <property type="entry name" value="ALDEHYDE DEHYDROGENASE"/>
    <property type="match status" value="1"/>
</dbReference>
<gene>
    <name evidence="8" type="ORF">CYMTET_38689</name>
</gene>
<dbReference type="GO" id="GO:0006081">
    <property type="term" value="P:aldehyde metabolic process"/>
    <property type="evidence" value="ECO:0007669"/>
    <property type="project" value="InterPro"/>
</dbReference>
<dbReference type="InterPro" id="IPR012394">
    <property type="entry name" value="Aldehyde_DH_NAD(P)"/>
</dbReference>
<dbReference type="PROSITE" id="PS00687">
    <property type="entry name" value="ALDEHYDE_DEHYDR_GLU"/>
    <property type="match status" value="1"/>
</dbReference>
<dbReference type="Proteomes" id="UP001190700">
    <property type="component" value="Unassembled WGS sequence"/>
</dbReference>
<dbReference type="GO" id="GO:0005737">
    <property type="term" value="C:cytoplasm"/>
    <property type="evidence" value="ECO:0007669"/>
    <property type="project" value="TreeGrafter"/>
</dbReference>
<keyword evidence="5" id="KW-0812">Transmembrane</keyword>
<dbReference type="InterPro" id="IPR016161">
    <property type="entry name" value="Ald_DH/histidinol_DH"/>
</dbReference>
<evidence type="ECO:0000256" key="1">
    <source>
        <dbReference type="ARBA" id="ARBA00009986"/>
    </source>
</evidence>
<protein>
    <recommendedName>
        <fullName evidence="7">Aldehyde dehydrogenase domain-containing protein</fullName>
    </recommendedName>
</protein>
<accession>A0AAE0CD25</accession>
<dbReference type="Gene3D" id="3.40.309.10">
    <property type="entry name" value="Aldehyde Dehydrogenase, Chain A, domain 2"/>
    <property type="match status" value="1"/>
</dbReference>
<comment type="caution">
    <text evidence="8">The sequence shown here is derived from an EMBL/GenBank/DDBJ whole genome shotgun (WGS) entry which is preliminary data.</text>
</comment>
<dbReference type="EMBL" id="LGRX02025673">
    <property type="protein sequence ID" value="KAK3251999.1"/>
    <property type="molecule type" value="Genomic_DNA"/>
</dbReference>
<dbReference type="InterPro" id="IPR016163">
    <property type="entry name" value="Ald_DH_C"/>
</dbReference>
<keyword evidence="5" id="KW-0472">Membrane</keyword>
<keyword evidence="6" id="KW-0732">Signal</keyword>
<feature type="transmembrane region" description="Helical" evidence="5">
    <location>
        <begin position="48"/>
        <end position="67"/>
    </location>
</feature>
<evidence type="ECO:0000259" key="7">
    <source>
        <dbReference type="Pfam" id="PF00171"/>
    </source>
</evidence>
<dbReference type="FunFam" id="3.40.309.10:FF:000003">
    <property type="entry name" value="Aldehyde dehydrogenase"/>
    <property type="match status" value="1"/>
</dbReference>
<evidence type="ECO:0000256" key="4">
    <source>
        <dbReference type="RuleBase" id="RU003345"/>
    </source>
</evidence>
<feature type="signal peptide" evidence="6">
    <location>
        <begin position="1"/>
        <end position="20"/>
    </location>
</feature>
<dbReference type="InterPro" id="IPR015590">
    <property type="entry name" value="Aldehyde_DH_dom"/>
</dbReference>
<sequence>MALVNGTALVLLAALGVALGTGFLELGGPAKEVLTHMAGVASGTSKEVMGAVIVGTVGLIFAARHLLRVQNQPRFREPLNVGEDFKVVGRKTQLQLADIPTAVAEMRASFDAGLTLPLKKRMEQLKALRRMMVDNEEAIKQAVVADLGRPWGETMIYDFMLPIIEIEHTIAQLNDMTAKRPVGDFSLLSFPSSQWLQPEPYGVVLVIGTWNFPVMLSITPLLGAIAAGNTVVVKPCNVARHTSKLQAELISKYLDPRVVTTIGSDIDGDRHTTSALLNEKFDVVFFTGSPAVGKVVAMGAAQHLSKCILELGGKNPVVVAADADVEKAAKTVVWARLMNGGQQCVSPDYVLCCQEVAPQFTAACAKYCKQMYPDAGRTPGNMGRIVGDTQMKRLVQLLKTHGGEVVCGGEYDEAERYIAPTVVKVQRSSSLMQDEIFGPILPVCVVKDVPEALAYIRTRPKPLSMYVYSSSTRVQDECLANTSAGGVTINGCLFHAGHASLPFGGVGESGQGAYHGKHTIESFQHLKPCLSRTALPDFGLLSDPFFLYPPWTSLKIGVFRQLLKMV</sequence>
<evidence type="ECO:0000256" key="5">
    <source>
        <dbReference type="SAM" id="Phobius"/>
    </source>
</evidence>
<dbReference type="InterPro" id="IPR029510">
    <property type="entry name" value="Ald_DH_CS_GLU"/>
</dbReference>
<dbReference type="CDD" id="cd07087">
    <property type="entry name" value="ALDH_F3-13-14_CALDH-like"/>
    <property type="match status" value="1"/>
</dbReference>
<keyword evidence="5" id="KW-1133">Transmembrane helix</keyword>
<organism evidence="8 9">
    <name type="scientific">Cymbomonas tetramitiformis</name>
    <dbReference type="NCBI Taxonomy" id="36881"/>
    <lineage>
        <taxon>Eukaryota</taxon>
        <taxon>Viridiplantae</taxon>
        <taxon>Chlorophyta</taxon>
        <taxon>Pyramimonadophyceae</taxon>
        <taxon>Pyramimonadales</taxon>
        <taxon>Pyramimonadaceae</taxon>
        <taxon>Cymbomonas</taxon>
    </lineage>
</organism>
<dbReference type="AlphaFoldDB" id="A0AAE0CD25"/>
<evidence type="ECO:0000256" key="2">
    <source>
        <dbReference type="ARBA" id="ARBA00023002"/>
    </source>
</evidence>
<dbReference type="Pfam" id="PF00171">
    <property type="entry name" value="Aldedh"/>
    <property type="match status" value="1"/>
</dbReference>
<dbReference type="InterPro" id="IPR016162">
    <property type="entry name" value="Ald_DH_N"/>
</dbReference>
<evidence type="ECO:0000256" key="3">
    <source>
        <dbReference type="PROSITE-ProRule" id="PRU10007"/>
    </source>
</evidence>
<feature type="chain" id="PRO_5042258391" description="Aldehyde dehydrogenase domain-containing protein" evidence="6">
    <location>
        <begin position="21"/>
        <end position="566"/>
    </location>
</feature>
<feature type="domain" description="Aldehyde dehydrogenase" evidence="7">
    <location>
        <begin position="86"/>
        <end position="527"/>
    </location>
</feature>
<proteinExistence type="inferred from homology"/>
<dbReference type="GO" id="GO:0004029">
    <property type="term" value="F:aldehyde dehydrogenase (NAD+) activity"/>
    <property type="evidence" value="ECO:0007669"/>
    <property type="project" value="TreeGrafter"/>
</dbReference>
<name>A0AAE0CD25_9CHLO</name>
<feature type="active site" evidence="3">
    <location>
        <position position="310"/>
    </location>
</feature>